<dbReference type="GO" id="GO:0022857">
    <property type="term" value="F:transmembrane transporter activity"/>
    <property type="evidence" value="ECO:0007669"/>
    <property type="project" value="InterPro"/>
</dbReference>
<dbReference type="PANTHER" id="PTHR30472:SF24">
    <property type="entry name" value="FERRIC ENTEROBACTIN TRANSPORT SYSTEM PERMEASE PROTEIN FEPG"/>
    <property type="match status" value="1"/>
</dbReference>
<dbReference type="InterPro" id="IPR000522">
    <property type="entry name" value="ABC_transptr_permease_BtuC"/>
</dbReference>
<feature type="transmembrane region" description="Helical" evidence="8">
    <location>
        <begin position="21"/>
        <end position="42"/>
    </location>
</feature>
<evidence type="ECO:0000313" key="9">
    <source>
        <dbReference type="EMBL" id="OLY42834.1"/>
    </source>
</evidence>
<organism evidence="9 10">
    <name type="scientific">Bartonella apis</name>
    <dbReference type="NCBI Taxonomy" id="1686310"/>
    <lineage>
        <taxon>Bacteria</taxon>
        <taxon>Pseudomonadati</taxon>
        <taxon>Pseudomonadota</taxon>
        <taxon>Alphaproteobacteria</taxon>
        <taxon>Hyphomicrobiales</taxon>
        <taxon>Bartonellaceae</taxon>
        <taxon>Bartonella</taxon>
    </lineage>
</organism>
<evidence type="ECO:0000256" key="4">
    <source>
        <dbReference type="ARBA" id="ARBA00022475"/>
    </source>
</evidence>
<keyword evidence="6 8" id="KW-1133">Transmembrane helix</keyword>
<dbReference type="Proteomes" id="UP000187344">
    <property type="component" value="Unassembled WGS sequence"/>
</dbReference>
<feature type="transmembrane region" description="Helical" evidence="8">
    <location>
        <begin position="164"/>
        <end position="188"/>
    </location>
</feature>
<keyword evidence="3" id="KW-0813">Transport</keyword>
<evidence type="ECO:0000256" key="1">
    <source>
        <dbReference type="ARBA" id="ARBA00004651"/>
    </source>
</evidence>
<dbReference type="PANTHER" id="PTHR30472">
    <property type="entry name" value="FERRIC ENTEROBACTIN TRANSPORT SYSTEM PERMEASE PROTEIN"/>
    <property type="match status" value="1"/>
</dbReference>
<evidence type="ECO:0000256" key="6">
    <source>
        <dbReference type="ARBA" id="ARBA00022989"/>
    </source>
</evidence>
<dbReference type="RefSeq" id="WP_075870670.1">
    <property type="nucleotide sequence ID" value="NZ_CAMKXQ010000003.1"/>
</dbReference>
<feature type="transmembrane region" description="Helical" evidence="8">
    <location>
        <begin position="135"/>
        <end position="157"/>
    </location>
</feature>
<sequence>MKISKTLDGRLSVLFLNGKELVIRNFVVAIALLFFSAFLFLVSLNIGTIDTGLIDFWKLIKGDEINQQSYFALWDVRLPRLALAFLIGWSVAVSGAILQPIARNPLADPGLFGISHGSLTMTIVLLAFIPGASRMLITLASLAGGLGTALLLLALVGNRHSGGLVILLMGIAVATVLASINSFLILYLPTEASYNASSWMAGSLFQANWLSVSAFTPLFVFSLLGIFLAGHSLNRYDLGNELAQSLGEPVIVSRPLLLLFAVLLSAASVTIVGPLAFLGILAPQIAQFLTGANGSARLYISGLVGANLVIGADIISKNATTISMPLGLTTTIIGVPLFIIVLRIRTLRQYFQK</sequence>
<feature type="transmembrane region" description="Helical" evidence="8">
    <location>
        <begin position="208"/>
        <end position="229"/>
    </location>
</feature>
<keyword evidence="5 8" id="KW-0812">Transmembrane</keyword>
<dbReference type="CDD" id="cd06550">
    <property type="entry name" value="TM_ABC_iron-siderophores_like"/>
    <property type="match status" value="1"/>
</dbReference>
<feature type="transmembrane region" description="Helical" evidence="8">
    <location>
        <begin position="326"/>
        <end position="344"/>
    </location>
</feature>
<comment type="similarity">
    <text evidence="2">Belongs to the binding-protein-dependent transport system permease family. FecCD subfamily.</text>
</comment>
<reference evidence="9 10" key="1">
    <citation type="submission" date="2016-12" db="EMBL/GenBank/DDBJ databases">
        <title>Comparative genomics of Bartonella apis.</title>
        <authorList>
            <person name="Engel P."/>
        </authorList>
    </citation>
    <scope>NUCLEOTIDE SEQUENCE [LARGE SCALE GENOMIC DNA]</scope>
    <source>
        <strain evidence="9 10">PEB0149</strain>
    </source>
</reference>
<protein>
    <submittedName>
        <fullName evidence="9">Iron complex transport system permease protein</fullName>
    </submittedName>
</protein>
<dbReference type="Pfam" id="PF01032">
    <property type="entry name" value="FecCD"/>
    <property type="match status" value="1"/>
</dbReference>
<comment type="subcellular location">
    <subcellularLocation>
        <location evidence="1">Cell membrane</location>
        <topology evidence="1">Multi-pass membrane protein</topology>
    </subcellularLocation>
</comment>
<dbReference type="AlphaFoldDB" id="A0A1R0F792"/>
<evidence type="ECO:0000256" key="2">
    <source>
        <dbReference type="ARBA" id="ARBA00007935"/>
    </source>
</evidence>
<dbReference type="OrthoDB" id="9811975at2"/>
<evidence type="ECO:0000313" key="10">
    <source>
        <dbReference type="Proteomes" id="UP000187344"/>
    </source>
</evidence>
<evidence type="ECO:0000256" key="7">
    <source>
        <dbReference type="ARBA" id="ARBA00023136"/>
    </source>
</evidence>
<keyword evidence="7 8" id="KW-0472">Membrane</keyword>
<dbReference type="InterPro" id="IPR037294">
    <property type="entry name" value="ABC_BtuC-like"/>
</dbReference>
<comment type="caution">
    <text evidence="9">The sequence shown here is derived from an EMBL/GenBank/DDBJ whole genome shotgun (WGS) entry which is preliminary data.</text>
</comment>
<dbReference type="SUPFAM" id="SSF81345">
    <property type="entry name" value="ABC transporter involved in vitamin B12 uptake, BtuC"/>
    <property type="match status" value="1"/>
</dbReference>
<keyword evidence="10" id="KW-1185">Reference proteome</keyword>
<feature type="transmembrane region" description="Helical" evidence="8">
    <location>
        <begin position="256"/>
        <end position="281"/>
    </location>
</feature>
<evidence type="ECO:0000256" key="8">
    <source>
        <dbReference type="SAM" id="Phobius"/>
    </source>
</evidence>
<dbReference type="GO" id="GO:0033214">
    <property type="term" value="P:siderophore-iron import into cell"/>
    <property type="evidence" value="ECO:0007669"/>
    <property type="project" value="TreeGrafter"/>
</dbReference>
<dbReference type="EMBL" id="LXYT01000003">
    <property type="protein sequence ID" value="OLY42834.1"/>
    <property type="molecule type" value="Genomic_DNA"/>
</dbReference>
<name>A0A1R0F792_9HYPH</name>
<proteinExistence type="inferred from homology"/>
<evidence type="ECO:0000256" key="3">
    <source>
        <dbReference type="ARBA" id="ARBA00022448"/>
    </source>
</evidence>
<keyword evidence="4" id="KW-1003">Cell membrane</keyword>
<feature type="transmembrane region" description="Helical" evidence="8">
    <location>
        <begin position="110"/>
        <end position="129"/>
    </location>
</feature>
<gene>
    <name evidence="9" type="ORF">PEB0149_002460</name>
</gene>
<dbReference type="Gene3D" id="1.10.3470.10">
    <property type="entry name" value="ABC transporter involved in vitamin B12 uptake, BtuC"/>
    <property type="match status" value="1"/>
</dbReference>
<accession>A0A1R0F792</accession>
<evidence type="ECO:0000256" key="5">
    <source>
        <dbReference type="ARBA" id="ARBA00022692"/>
    </source>
</evidence>
<dbReference type="GO" id="GO:0005886">
    <property type="term" value="C:plasma membrane"/>
    <property type="evidence" value="ECO:0007669"/>
    <property type="project" value="UniProtKB-SubCell"/>
</dbReference>
<feature type="transmembrane region" description="Helical" evidence="8">
    <location>
        <begin position="81"/>
        <end position="98"/>
    </location>
</feature>